<sequence length="386" mass="42815">MRRLLFGIIGLCFVLGLTACWGAKKNPEVTPTAEERAEYAAQNPFGEERFDMPVGLEHRADYPELIYIIEKQGRIISKSLKSPLDKPEIVLDIGDRVYDEEGEQGLLGLAFHPKNPDQAYVNYTTETHTIIARYDADPANPNRLVPASEKILLSFEQPYANHNGGQLAFGPDGYLYIATGDGGSGGDPHNKGQNLGSMLGKILRIDVDGTTGEKSYTIPSDNPFLDGEAPEIYAYGLRNPWRFSFDEATGKLWAADVGQNRLEEINVIEKGGNYGWRIQEGTECFEPDSGCDKTDLEQPIYTYGRDLGVSITGGFVYRGQRLPGLIGWYVYADYGTGTIWALRQEEDGTVENRTLLQSDANITSFGKDATGEIYYCTQEGQILKIF</sequence>
<feature type="domain" description="Glucose/Sorbosone dehydrogenase" evidence="1">
    <location>
        <begin position="51"/>
        <end position="383"/>
    </location>
</feature>
<comment type="caution">
    <text evidence="2">The sequence shown here is derived from an EMBL/GenBank/DDBJ whole genome shotgun (WGS) entry which is preliminary data.</text>
</comment>
<evidence type="ECO:0000259" key="1">
    <source>
        <dbReference type="Pfam" id="PF07995"/>
    </source>
</evidence>
<evidence type="ECO:0000313" key="2">
    <source>
        <dbReference type="EMBL" id="TFE19704.1"/>
    </source>
</evidence>
<dbReference type="EMBL" id="SOMN01000052">
    <property type="protein sequence ID" value="TFE19704.1"/>
    <property type="molecule type" value="Genomic_DNA"/>
</dbReference>
<dbReference type="SUPFAM" id="SSF50952">
    <property type="entry name" value="Soluble quinoprotein glucose dehydrogenase"/>
    <property type="match status" value="1"/>
</dbReference>
<dbReference type="InterPro" id="IPR011042">
    <property type="entry name" value="6-blade_b-propeller_TolB-like"/>
</dbReference>
<evidence type="ECO:0000313" key="3">
    <source>
        <dbReference type="Proteomes" id="UP000297900"/>
    </source>
</evidence>
<dbReference type="Gene3D" id="2.120.10.30">
    <property type="entry name" value="TolB, C-terminal domain"/>
    <property type="match status" value="1"/>
</dbReference>
<gene>
    <name evidence="2" type="ORF">E2980_22405</name>
</gene>
<reference evidence="2 3" key="1">
    <citation type="submission" date="2019-03" db="EMBL/GenBank/DDBJ databases">
        <title>Cohnella endophytica sp. nov., a novel endophytic bacterium isolated from bark of Sonneratia apetala.</title>
        <authorList>
            <person name="Tuo L."/>
        </authorList>
    </citation>
    <scope>NUCLEOTIDE SEQUENCE [LARGE SCALE GENOMIC DNA]</scope>
    <source>
        <strain evidence="2 3">CCTCC AB 208254</strain>
    </source>
</reference>
<dbReference type="InterPro" id="IPR011041">
    <property type="entry name" value="Quinoprot_gluc/sorb_DH_b-prop"/>
</dbReference>
<dbReference type="PANTHER" id="PTHR19328">
    <property type="entry name" value="HEDGEHOG-INTERACTING PROTEIN"/>
    <property type="match status" value="1"/>
</dbReference>
<keyword evidence="3" id="KW-1185">Reference proteome</keyword>
<name>A0A4Y8LPI6_9BACL</name>
<dbReference type="Proteomes" id="UP000297900">
    <property type="component" value="Unassembled WGS sequence"/>
</dbReference>
<dbReference type="OrthoDB" id="9770043at2"/>
<dbReference type="Pfam" id="PF07995">
    <property type="entry name" value="GSDH"/>
    <property type="match status" value="1"/>
</dbReference>
<organism evidence="2 3">
    <name type="scientific">Cohnella luojiensis</name>
    <dbReference type="NCBI Taxonomy" id="652876"/>
    <lineage>
        <taxon>Bacteria</taxon>
        <taxon>Bacillati</taxon>
        <taxon>Bacillota</taxon>
        <taxon>Bacilli</taxon>
        <taxon>Bacillales</taxon>
        <taxon>Paenibacillaceae</taxon>
        <taxon>Cohnella</taxon>
    </lineage>
</organism>
<dbReference type="PROSITE" id="PS51257">
    <property type="entry name" value="PROKAR_LIPOPROTEIN"/>
    <property type="match status" value="1"/>
</dbReference>
<dbReference type="InterPro" id="IPR012938">
    <property type="entry name" value="Glc/Sorbosone_DH"/>
</dbReference>
<dbReference type="AlphaFoldDB" id="A0A4Y8LPI6"/>
<dbReference type="RefSeq" id="WP_135154479.1">
    <property type="nucleotide sequence ID" value="NZ_SOMN01000052.1"/>
</dbReference>
<protein>
    <submittedName>
        <fullName evidence="2">Glucose sorbosone dehydrogenase</fullName>
    </submittedName>
</protein>
<dbReference type="PANTHER" id="PTHR19328:SF75">
    <property type="entry name" value="ALDOSE SUGAR DEHYDROGENASE YLII"/>
    <property type="match status" value="1"/>
</dbReference>
<accession>A0A4Y8LPI6</accession>
<proteinExistence type="predicted"/>